<gene>
    <name evidence="3" type="ORF">HINF_LOCUS1583</name>
</gene>
<evidence type="ECO:0000313" key="4">
    <source>
        <dbReference type="Proteomes" id="UP001642409"/>
    </source>
</evidence>
<organism evidence="3 4">
    <name type="scientific">Hexamita inflata</name>
    <dbReference type="NCBI Taxonomy" id="28002"/>
    <lineage>
        <taxon>Eukaryota</taxon>
        <taxon>Metamonada</taxon>
        <taxon>Diplomonadida</taxon>
        <taxon>Hexamitidae</taxon>
        <taxon>Hexamitinae</taxon>
        <taxon>Hexamita</taxon>
    </lineage>
</organism>
<dbReference type="EMBL" id="CAXDID020000003">
    <property type="protein sequence ID" value="CAL5971794.1"/>
    <property type="molecule type" value="Genomic_DNA"/>
</dbReference>
<evidence type="ECO:0000256" key="1">
    <source>
        <dbReference type="SAM" id="MobiDB-lite"/>
    </source>
</evidence>
<dbReference type="InterPro" id="IPR004843">
    <property type="entry name" value="Calcineurin-like_PHP"/>
</dbReference>
<dbReference type="InterPro" id="IPR029052">
    <property type="entry name" value="Metallo-depent_PP-like"/>
</dbReference>
<protein>
    <submittedName>
        <fullName evidence="3">Calcineurin-like_phosphoesterase</fullName>
    </submittedName>
</protein>
<comment type="caution">
    <text evidence="3">The sequence shown here is derived from an EMBL/GenBank/DDBJ whole genome shotgun (WGS) entry which is preliminary data.</text>
</comment>
<dbReference type="Gene3D" id="3.60.21.10">
    <property type="match status" value="1"/>
</dbReference>
<name>A0ABP1GI95_9EUKA</name>
<dbReference type="InterPro" id="IPR051693">
    <property type="entry name" value="UPF0046_metallophosphoest"/>
</dbReference>
<proteinExistence type="predicted"/>
<reference evidence="3 4" key="1">
    <citation type="submission" date="2024-07" db="EMBL/GenBank/DDBJ databases">
        <authorList>
            <person name="Akdeniz Z."/>
        </authorList>
    </citation>
    <scope>NUCLEOTIDE SEQUENCE [LARGE SCALE GENOMIC DNA]</scope>
</reference>
<dbReference type="PANTHER" id="PTHR12905">
    <property type="entry name" value="METALLOPHOSPHOESTERASE"/>
    <property type="match status" value="1"/>
</dbReference>
<sequence>MIKVTAISDLHGKQSKIQHLLSGGDILFCTGDITPIINRTIFAVLSFLKWFDAQNYTYKILIGGNNDSFLQRHEKYIRALIAKKYSSVTYLNDEQIQLTIRNRPVSIFGTPHSINGTHRAFVLNSLQDQIQKLRQTRFHSFARPSSSYSRLQRRMPNSTGSNQHIEAEVSPVWSHS</sequence>
<feature type="compositionally biased region" description="Polar residues" evidence="1">
    <location>
        <begin position="143"/>
        <end position="164"/>
    </location>
</feature>
<feature type="domain" description="Calcineurin-like phosphoesterase" evidence="2">
    <location>
        <begin position="2"/>
        <end position="144"/>
    </location>
</feature>
<evidence type="ECO:0000313" key="3">
    <source>
        <dbReference type="EMBL" id="CAL5971794.1"/>
    </source>
</evidence>
<keyword evidence="4" id="KW-1185">Reference proteome</keyword>
<dbReference type="Proteomes" id="UP001642409">
    <property type="component" value="Unassembled WGS sequence"/>
</dbReference>
<feature type="region of interest" description="Disordered" evidence="1">
    <location>
        <begin position="143"/>
        <end position="176"/>
    </location>
</feature>
<dbReference type="SUPFAM" id="SSF56300">
    <property type="entry name" value="Metallo-dependent phosphatases"/>
    <property type="match status" value="1"/>
</dbReference>
<dbReference type="PANTHER" id="PTHR12905:SF0">
    <property type="entry name" value="CALCINEURIN-LIKE PHOSPHOESTERASE DOMAIN-CONTAINING PROTEIN"/>
    <property type="match status" value="1"/>
</dbReference>
<evidence type="ECO:0000259" key="2">
    <source>
        <dbReference type="Pfam" id="PF00149"/>
    </source>
</evidence>
<accession>A0ABP1GI95</accession>
<dbReference type="Pfam" id="PF00149">
    <property type="entry name" value="Metallophos"/>
    <property type="match status" value="1"/>
</dbReference>